<name>A0ABT7VHK2_9BACE</name>
<sequence length="679" mass="77195">MKFISKISRIAQALVIPCCLLTSCNYLDVIPPEQADFDDTMKDQEAVENFLYTCYGYVPRCQPYDFNAFEQSADELVAPRDWNDFPQQIAWGTVSPSTYLTWGNGKNFDDFGFWIPGYNWLGYVHHFLAELDVLNPVGVTEEDKAQYRAECWFLEAYYHFRILQAMGPCPIIDGRVDPNITTDEIPGRSHFDYCIDYIVNKLDTAATILPAVRETAELGRATSTICKALKARVLLCAASPLWNGSFPHPEWRNTNFETPGYGTELVSPTYSEEKWRRALTAAQEALAAAEAAGYHLFTIDEALLCAQNDGIDVNSIYIPGRDAETVDNEEFKARVLLFQYLVTANEGQGNRELIWANRIDSDGNNGGEAMDARLPCVVVRRTNGTNVGGWGGFAPTLNAVERFYTDMGKLPSQDPAFYPQNEWYTRFNSGASSPELPTDHLDGEDVKNDIIKFHVRREPRFYSWIVFDGSQYMPKINDGNPLWINFKNTNTNGWSQSNTRNCAGTGYLSKKFVDPAIQFRANDGGRTSRAARRPYIRMAELYLNLAECYAALGETQSALDNLNIIRERAGIPDLTTADITGTMTLTDWVRNERFVELYEEGFRYYDVRRWMIAPDVLKAGVRYGLNGIELNPSFEDFNQRTLINQPFTWDERLYLMPIWSRQGMDELYSNPQLVQAPGY</sequence>
<comment type="similarity">
    <text evidence="2">Belongs to the SusD family.</text>
</comment>
<evidence type="ECO:0000313" key="9">
    <source>
        <dbReference type="Proteomes" id="UP001169458"/>
    </source>
</evidence>
<evidence type="ECO:0000256" key="1">
    <source>
        <dbReference type="ARBA" id="ARBA00004442"/>
    </source>
</evidence>
<organism evidence="8 9">
    <name type="scientific">Bacteroides gallinaceum</name>
    <dbReference type="NCBI Taxonomy" id="1462571"/>
    <lineage>
        <taxon>Bacteria</taxon>
        <taxon>Pseudomonadati</taxon>
        <taxon>Bacteroidota</taxon>
        <taxon>Bacteroidia</taxon>
        <taxon>Bacteroidales</taxon>
        <taxon>Bacteroidaceae</taxon>
        <taxon>Bacteroides</taxon>
    </lineage>
</organism>
<reference evidence="8 9" key="1">
    <citation type="submission" date="2023-06" db="EMBL/GenBank/DDBJ databases">
        <authorList>
            <person name="Zeman M."/>
            <person name="Kubasova T."/>
            <person name="Jahodarova E."/>
            <person name="Nykrynova M."/>
            <person name="Rychlik I."/>
        </authorList>
    </citation>
    <scope>NUCLEOTIDE SEQUENCE [LARGE SCALE GENOMIC DNA]</scope>
    <source>
        <strain evidence="8 9">109_WCHN</strain>
    </source>
</reference>
<dbReference type="RefSeq" id="WP_289560528.1">
    <property type="nucleotide sequence ID" value="NZ_JAUDEN010000019.1"/>
</dbReference>
<accession>A0ABT7VHK2</accession>
<comment type="caution">
    <text evidence="8">The sequence shown here is derived from an EMBL/GenBank/DDBJ whole genome shotgun (WGS) entry which is preliminary data.</text>
</comment>
<dbReference type="EMBL" id="JAUDEN010000019">
    <property type="protein sequence ID" value="MDM8325782.1"/>
    <property type="molecule type" value="Genomic_DNA"/>
</dbReference>
<dbReference type="Pfam" id="PF07980">
    <property type="entry name" value="SusD_RagB"/>
    <property type="match status" value="1"/>
</dbReference>
<evidence type="ECO:0000256" key="2">
    <source>
        <dbReference type="ARBA" id="ARBA00006275"/>
    </source>
</evidence>
<dbReference type="InterPro" id="IPR012944">
    <property type="entry name" value="SusD_RagB_dom"/>
</dbReference>
<dbReference type="Gene3D" id="1.25.40.390">
    <property type="match status" value="1"/>
</dbReference>
<keyword evidence="3" id="KW-0732">Signal</keyword>
<dbReference type="InterPro" id="IPR033985">
    <property type="entry name" value="SusD-like_N"/>
</dbReference>
<evidence type="ECO:0000313" key="8">
    <source>
        <dbReference type="EMBL" id="MDM8325782.1"/>
    </source>
</evidence>
<evidence type="ECO:0000256" key="5">
    <source>
        <dbReference type="ARBA" id="ARBA00023237"/>
    </source>
</evidence>
<keyword evidence="5" id="KW-0998">Cell outer membrane</keyword>
<dbReference type="Pfam" id="PF14322">
    <property type="entry name" value="SusD-like_3"/>
    <property type="match status" value="1"/>
</dbReference>
<dbReference type="SUPFAM" id="SSF48452">
    <property type="entry name" value="TPR-like"/>
    <property type="match status" value="1"/>
</dbReference>
<reference evidence="9" key="2">
    <citation type="submission" date="2023-07" db="EMBL/GenBank/DDBJ databases">
        <title>Identification and characterization of horizontal gene transfer across gut microbiota members of farm animals based on homology search.</title>
        <authorList>
            <person name="Schwarzerova J."/>
            <person name="Nykrynova M."/>
            <person name="Jureckova K."/>
            <person name="Cejkova D."/>
            <person name="Rychlik I."/>
        </authorList>
    </citation>
    <scope>NUCLEOTIDE SEQUENCE [LARGE SCALE GENOMIC DNA]</scope>
    <source>
        <strain evidence="9">109_WCHN</strain>
    </source>
</reference>
<evidence type="ECO:0000259" key="7">
    <source>
        <dbReference type="Pfam" id="PF14322"/>
    </source>
</evidence>
<feature type="domain" description="SusD-like N-terminal" evidence="7">
    <location>
        <begin position="26"/>
        <end position="235"/>
    </location>
</feature>
<keyword evidence="9" id="KW-1185">Reference proteome</keyword>
<protein>
    <submittedName>
        <fullName evidence="8">RagB/SusD family nutrient uptake outer membrane protein</fullName>
    </submittedName>
</protein>
<feature type="domain" description="RagB/SusD" evidence="6">
    <location>
        <begin position="352"/>
        <end position="679"/>
    </location>
</feature>
<evidence type="ECO:0000256" key="3">
    <source>
        <dbReference type="ARBA" id="ARBA00022729"/>
    </source>
</evidence>
<evidence type="ECO:0000259" key="6">
    <source>
        <dbReference type="Pfam" id="PF07980"/>
    </source>
</evidence>
<comment type="subcellular location">
    <subcellularLocation>
        <location evidence="1">Cell outer membrane</location>
    </subcellularLocation>
</comment>
<evidence type="ECO:0000256" key="4">
    <source>
        <dbReference type="ARBA" id="ARBA00023136"/>
    </source>
</evidence>
<dbReference type="Proteomes" id="UP001169458">
    <property type="component" value="Unassembled WGS sequence"/>
</dbReference>
<proteinExistence type="inferred from homology"/>
<dbReference type="InterPro" id="IPR011990">
    <property type="entry name" value="TPR-like_helical_dom_sf"/>
</dbReference>
<gene>
    <name evidence="8" type="ORF">QUW60_11190</name>
</gene>
<dbReference type="PROSITE" id="PS51257">
    <property type="entry name" value="PROKAR_LIPOPROTEIN"/>
    <property type="match status" value="1"/>
</dbReference>
<keyword evidence="4" id="KW-0472">Membrane</keyword>